<dbReference type="PANTHER" id="PTHR23076:SF110">
    <property type="entry name" value="INACTIVE ATP-DEPENDENT ZINC METALLOPROTEASE FTSHI 3, CHLOROPLASTIC-RELATED"/>
    <property type="match status" value="1"/>
</dbReference>
<evidence type="ECO:0000259" key="1">
    <source>
        <dbReference type="Pfam" id="PF01434"/>
    </source>
</evidence>
<sequence>MDDVLDAIRDGKPDFAPGVRRRVAFHEAGHVVVTLALGVCRVGSAAITSDGGHTEILQDLTDHTVEGLTAMIAQALAGRIAERLVYGEIRSGSGGSRDSDIALATHVATAIEASFGLGEQGPLYLGEPDRVVGGNAFALVSSAVRARLRMAEETAARALAANSCTFERVAEALARETYLARQRIEELTRDLVKTPVFDWPEEHEPHMGPLQ</sequence>
<evidence type="ECO:0000313" key="2">
    <source>
        <dbReference type="EMBL" id="QZO00529.1"/>
    </source>
</evidence>
<dbReference type="GO" id="GO:0004222">
    <property type="term" value="F:metalloendopeptidase activity"/>
    <property type="evidence" value="ECO:0007669"/>
    <property type="project" value="InterPro"/>
</dbReference>
<dbReference type="KEGG" id="cmet:K6K41_02005"/>
<dbReference type="SUPFAM" id="SSF140990">
    <property type="entry name" value="FtsH protease domain-like"/>
    <property type="match status" value="1"/>
</dbReference>
<keyword evidence="3" id="KW-1185">Reference proteome</keyword>
<organism evidence="2 3">
    <name type="scientific">Chenggangzhangella methanolivorans</name>
    <dbReference type="NCBI Taxonomy" id="1437009"/>
    <lineage>
        <taxon>Bacteria</taxon>
        <taxon>Pseudomonadati</taxon>
        <taxon>Pseudomonadota</taxon>
        <taxon>Alphaproteobacteria</taxon>
        <taxon>Hyphomicrobiales</taxon>
        <taxon>Methylopilaceae</taxon>
        <taxon>Chenggangzhangella</taxon>
    </lineage>
</organism>
<dbReference type="PANTHER" id="PTHR23076">
    <property type="entry name" value="METALLOPROTEASE M41 FTSH"/>
    <property type="match status" value="1"/>
</dbReference>
<dbReference type="InterPro" id="IPR000642">
    <property type="entry name" value="Peptidase_M41"/>
</dbReference>
<reference evidence="2" key="1">
    <citation type="submission" date="2021-08" db="EMBL/GenBank/DDBJ databases">
        <authorList>
            <person name="Zhang H."/>
            <person name="Xu M."/>
            <person name="Yu Z."/>
            <person name="Yang L."/>
            <person name="Cai Y."/>
        </authorList>
    </citation>
    <scope>NUCLEOTIDE SEQUENCE</scope>
    <source>
        <strain evidence="2">CHL1</strain>
    </source>
</reference>
<dbReference type="Gene3D" id="1.20.58.760">
    <property type="entry name" value="Peptidase M41"/>
    <property type="match status" value="1"/>
</dbReference>
<dbReference type="Pfam" id="PF01434">
    <property type="entry name" value="Peptidase_M41"/>
    <property type="match status" value="1"/>
</dbReference>
<dbReference type="GO" id="GO:0004176">
    <property type="term" value="F:ATP-dependent peptidase activity"/>
    <property type="evidence" value="ECO:0007669"/>
    <property type="project" value="InterPro"/>
</dbReference>
<dbReference type="EMBL" id="CP081869">
    <property type="protein sequence ID" value="QZO00529.1"/>
    <property type="molecule type" value="Genomic_DNA"/>
</dbReference>
<proteinExistence type="predicted"/>
<protein>
    <recommendedName>
        <fullName evidence="1">Peptidase M41 domain-containing protein</fullName>
    </recommendedName>
</protein>
<dbReference type="GO" id="GO:0005524">
    <property type="term" value="F:ATP binding"/>
    <property type="evidence" value="ECO:0007669"/>
    <property type="project" value="InterPro"/>
</dbReference>
<dbReference type="AlphaFoldDB" id="A0A9E6UNR4"/>
<dbReference type="GO" id="GO:0006508">
    <property type="term" value="P:proteolysis"/>
    <property type="evidence" value="ECO:0007669"/>
    <property type="project" value="InterPro"/>
</dbReference>
<name>A0A9E6UNR4_9HYPH</name>
<dbReference type="Proteomes" id="UP000825701">
    <property type="component" value="Chromosome"/>
</dbReference>
<gene>
    <name evidence="2" type="ORF">K6K41_02005</name>
</gene>
<feature type="domain" description="Peptidase M41" evidence="1">
    <location>
        <begin position="20"/>
        <end position="186"/>
    </location>
</feature>
<dbReference type="InterPro" id="IPR037219">
    <property type="entry name" value="Peptidase_M41-like"/>
</dbReference>
<accession>A0A9E6UNR4</accession>
<evidence type="ECO:0000313" key="3">
    <source>
        <dbReference type="Proteomes" id="UP000825701"/>
    </source>
</evidence>
<dbReference type="RefSeq" id="WP_261403732.1">
    <property type="nucleotide sequence ID" value="NZ_CP081869.1"/>
</dbReference>